<proteinExistence type="predicted"/>
<evidence type="ECO:0000313" key="3">
    <source>
        <dbReference type="Proteomes" id="UP000013827"/>
    </source>
</evidence>
<dbReference type="EnsemblProtists" id="EOD30299">
    <property type="protein sequence ID" value="EOD30299"/>
    <property type="gene ID" value="EMIHUDRAFT_253753"/>
</dbReference>
<dbReference type="KEGG" id="ehx:EMIHUDRAFT_253753"/>
<dbReference type="HOGENOM" id="CLU_788555_0_0_1"/>
<feature type="region of interest" description="Disordered" evidence="1">
    <location>
        <begin position="142"/>
        <end position="161"/>
    </location>
</feature>
<keyword evidence="3" id="KW-1185">Reference proteome</keyword>
<reference evidence="2" key="2">
    <citation type="submission" date="2024-10" db="UniProtKB">
        <authorList>
            <consortium name="EnsemblProtists"/>
        </authorList>
    </citation>
    <scope>IDENTIFICATION</scope>
</reference>
<dbReference type="Proteomes" id="UP000013827">
    <property type="component" value="Unassembled WGS sequence"/>
</dbReference>
<sequence length="352" mass="37425">MTILLKQLHLWFGDVCRHIEGEEEAKRLYSKLSNTSHPRIKGDALRSRCAQQATNSVWGKPDPALSRFQNDALVAARVLAFLNSKRLPVTAVRATLLAHQITDAASLSQRECAQRLFDHWTQPQSPPCPVCAANAARGSVATRSPQRAGVGTGREGNNEVENRIGGLSSVCREPIRLGSTVNVRLGLPRRRSGRRAEPIVAASLGRTMHEARHGQPLSSELLLLVGAGEGTPVLPASGEQQRRPIGVVLADEASSVAAKPAAGSRWCFSDAVESDPAGRDFARSTDCCTLRWTPAKGRHATATREISRGRVLLRASAAAAPNTAASGAATALLAELSGRARPGGLCGRPTLS</sequence>
<dbReference type="RefSeq" id="XP_005782728.1">
    <property type="nucleotide sequence ID" value="XM_005782671.1"/>
</dbReference>
<reference evidence="3" key="1">
    <citation type="journal article" date="2013" name="Nature">
        <title>Pan genome of the phytoplankton Emiliania underpins its global distribution.</title>
        <authorList>
            <person name="Read B.A."/>
            <person name="Kegel J."/>
            <person name="Klute M.J."/>
            <person name="Kuo A."/>
            <person name="Lefebvre S.C."/>
            <person name="Maumus F."/>
            <person name="Mayer C."/>
            <person name="Miller J."/>
            <person name="Monier A."/>
            <person name="Salamov A."/>
            <person name="Young J."/>
            <person name="Aguilar M."/>
            <person name="Claverie J.M."/>
            <person name="Frickenhaus S."/>
            <person name="Gonzalez K."/>
            <person name="Herman E.K."/>
            <person name="Lin Y.C."/>
            <person name="Napier J."/>
            <person name="Ogata H."/>
            <person name="Sarno A.F."/>
            <person name="Shmutz J."/>
            <person name="Schroeder D."/>
            <person name="de Vargas C."/>
            <person name="Verret F."/>
            <person name="von Dassow P."/>
            <person name="Valentin K."/>
            <person name="Van de Peer Y."/>
            <person name="Wheeler G."/>
            <person name="Dacks J.B."/>
            <person name="Delwiche C.F."/>
            <person name="Dyhrman S.T."/>
            <person name="Glockner G."/>
            <person name="John U."/>
            <person name="Richards T."/>
            <person name="Worden A.Z."/>
            <person name="Zhang X."/>
            <person name="Grigoriev I.V."/>
            <person name="Allen A.E."/>
            <person name="Bidle K."/>
            <person name="Borodovsky M."/>
            <person name="Bowler C."/>
            <person name="Brownlee C."/>
            <person name="Cock J.M."/>
            <person name="Elias M."/>
            <person name="Gladyshev V.N."/>
            <person name="Groth M."/>
            <person name="Guda C."/>
            <person name="Hadaegh A."/>
            <person name="Iglesias-Rodriguez M.D."/>
            <person name="Jenkins J."/>
            <person name="Jones B.M."/>
            <person name="Lawson T."/>
            <person name="Leese F."/>
            <person name="Lindquist E."/>
            <person name="Lobanov A."/>
            <person name="Lomsadze A."/>
            <person name="Malik S.B."/>
            <person name="Marsh M.E."/>
            <person name="Mackinder L."/>
            <person name="Mock T."/>
            <person name="Mueller-Roeber B."/>
            <person name="Pagarete A."/>
            <person name="Parker M."/>
            <person name="Probert I."/>
            <person name="Quesneville H."/>
            <person name="Raines C."/>
            <person name="Rensing S.A."/>
            <person name="Riano-Pachon D.M."/>
            <person name="Richier S."/>
            <person name="Rokitta S."/>
            <person name="Shiraiwa Y."/>
            <person name="Soanes D.M."/>
            <person name="van der Giezen M."/>
            <person name="Wahlund T.M."/>
            <person name="Williams B."/>
            <person name="Wilson W."/>
            <person name="Wolfe G."/>
            <person name="Wurch L.L."/>
        </authorList>
    </citation>
    <scope>NUCLEOTIDE SEQUENCE</scope>
</reference>
<name>A0A0D3K3G4_EMIH1</name>
<accession>A0A0D3K3G4</accession>
<protein>
    <recommendedName>
        <fullName evidence="4">DNA2/NAM7 helicase helicase domain-containing protein</fullName>
    </recommendedName>
</protein>
<organism evidence="2 3">
    <name type="scientific">Emiliania huxleyi (strain CCMP1516)</name>
    <dbReference type="NCBI Taxonomy" id="280463"/>
    <lineage>
        <taxon>Eukaryota</taxon>
        <taxon>Haptista</taxon>
        <taxon>Haptophyta</taxon>
        <taxon>Prymnesiophyceae</taxon>
        <taxon>Isochrysidales</taxon>
        <taxon>Noelaerhabdaceae</taxon>
        <taxon>Emiliania</taxon>
    </lineage>
</organism>
<evidence type="ECO:0000313" key="2">
    <source>
        <dbReference type="EnsemblProtists" id="EOD30299"/>
    </source>
</evidence>
<dbReference type="PaxDb" id="2903-EOD30299"/>
<dbReference type="GeneID" id="17275575"/>
<evidence type="ECO:0008006" key="4">
    <source>
        <dbReference type="Google" id="ProtNLM"/>
    </source>
</evidence>
<evidence type="ECO:0000256" key="1">
    <source>
        <dbReference type="SAM" id="MobiDB-lite"/>
    </source>
</evidence>
<dbReference type="AlphaFoldDB" id="A0A0D3K3G4"/>